<dbReference type="AlphaFoldDB" id="A0AAD1UPU7"/>
<organism evidence="1 2">
    <name type="scientific">Euplotes crassus</name>
    <dbReference type="NCBI Taxonomy" id="5936"/>
    <lineage>
        <taxon>Eukaryota</taxon>
        <taxon>Sar</taxon>
        <taxon>Alveolata</taxon>
        <taxon>Ciliophora</taxon>
        <taxon>Intramacronucleata</taxon>
        <taxon>Spirotrichea</taxon>
        <taxon>Hypotrichia</taxon>
        <taxon>Euplotida</taxon>
        <taxon>Euplotidae</taxon>
        <taxon>Moneuplotes</taxon>
    </lineage>
</organism>
<evidence type="ECO:0000313" key="1">
    <source>
        <dbReference type="EMBL" id="CAI2368625.1"/>
    </source>
</evidence>
<proteinExistence type="predicted"/>
<reference evidence="1" key="1">
    <citation type="submission" date="2023-07" db="EMBL/GenBank/DDBJ databases">
        <authorList>
            <consortium name="AG Swart"/>
            <person name="Singh M."/>
            <person name="Singh A."/>
            <person name="Seah K."/>
            <person name="Emmerich C."/>
        </authorList>
    </citation>
    <scope>NUCLEOTIDE SEQUENCE</scope>
    <source>
        <strain evidence="1">DP1</strain>
    </source>
</reference>
<gene>
    <name evidence="1" type="ORF">ECRASSUSDP1_LOCUS9921</name>
</gene>
<comment type="caution">
    <text evidence="1">The sequence shown here is derived from an EMBL/GenBank/DDBJ whole genome shotgun (WGS) entry which is preliminary data.</text>
</comment>
<name>A0AAD1UPU7_EUPCR</name>
<evidence type="ECO:0000313" key="2">
    <source>
        <dbReference type="Proteomes" id="UP001295684"/>
    </source>
</evidence>
<keyword evidence="2" id="KW-1185">Reference proteome</keyword>
<protein>
    <submittedName>
        <fullName evidence="1">Uncharacterized protein</fullName>
    </submittedName>
</protein>
<accession>A0AAD1UPU7</accession>
<sequence>MEKEISTCPCSTPSCENEGVFYYEDAKEYSCSDCEATVYSGNSTKQKIPSTLDVAKKIVVTNLMIKNMMDYIQTNYSEGLRDSTTESVQDHIATFESIKGSFQDLLDNGSYCSLIDTEEKIEKCLDDFKKNPEHINYLLHQSLAKIKTTEFSKIDSIERASSRESIPYSFAEESFLEIPRRDPPQERSSVDHTIDDSESREIPVEEVKLVEPAQVFEENKNYEERDDFVNHEVTRLSCELFDHAYDEYFEEEVEIGEDFKLVLNMDQEKDWKFLKFLLGHKIPNCKYLSLRAIPERKLEVKQFLYNSFPDLVRDLNFNFMSNRKDITFYQKSLEHIFPKVGQELNLYHLIISNQQLCRLLMANTNSIMWIGFIECKLPDQFDFGNKINGANFRGLSLSGSKYQTSNHWENHPERFRYLIEALSRVNSVRQSMDRIWLVDSGIELASIRNTLDSNGFENVEIKRHSI</sequence>
<dbReference type="EMBL" id="CAMPGE010009762">
    <property type="protein sequence ID" value="CAI2368625.1"/>
    <property type="molecule type" value="Genomic_DNA"/>
</dbReference>
<dbReference type="Proteomes" id="UP001295684">
    <property type="component" value="Unassembled WGS sequence"/>
</dbReference>